<dbReference type="GO" id="GO:0006412">
    <property type="term" value="P:translation"/>
    <property type="evidence" value="ECO:0007669"/>
    <property type="project" value="InterPro"/>
</dbReference>
<protein>
    <submittedName>
        <fullName evidence="1">Uncharacterized protein</fullName>
    </submittedName>
</protein>
<sequence>MLGKLSLRLSRTGAESTYSELLQPSFCQTPSGIQFTDVRGTTDTGIVILMSPECMSVQPRKADMVWVLDMTIHNVYSAIQCSLSVLRNPPKTWKLIFEKRNKIIWE</sequence>
<dbReference type="GO" id="GO:0005840">
    <property type="term" value="C:ribosome"/>
    <property type="evidence" value="ECO:0007669"/>
    <property type="project" value="InterPro"/>
</dbReference>
<dbReference type="AlphaFoldDB" id="A0A8D8V4J2"/>
<dbReference type="EMBL" id="HBUF01355071">
    <property type="protein sequence ID" value="CAG6716804.1"/>
    <property type="molecule type" value="Transcribed_RNA"/>
</dbReference>
<dbReference type="InterPro" id="IPR020592">
    <property type="entry name" value="Ribosomal_bS16_CS"/>
</dbReference>
<dbReference type="GO" id="GO:0003735">
    <property type="term" value="F:structural constituent of ribosome"/>
    <property type="evidence" value="ECO:0007669"/>
    <property type="project" value="InterPro"/>
</dbReference>
<dbReference type="PROSITE" id="PS00732">
    <property type="entry name" value="RIBOSOMAL_S16"/>
    <property type="match status" value="1"/>
</dbReference>
<organism evidence="1">
    <name type="scientific">Cacopsylla melanoneura</name>
    <dbReference type="NCBI Taxonomy" id="428564"/>
    <lineage>
        <taxon>Eukaryota</taxon>
        <taxon>Metazoa</taxon>
        <taxon>Ecdysozoa</taxon>
        <taxon>Arthropoda</taxon>
        <taxon>Hexapoda</taxon>
        <taxon>Insecta</taxon>
        <taxon>Pterygota</taxon>
        <taxon>Neoptera</taxon>
        <taxon>Paraneoptera</taxon>
        <taxon>Hemiptera</taxon>
        <taxon>Sternorrhyncha</taxon>
        <taxon>Psylloidea</taxon>
        <taxon>Psyllidae</taxon>
        <taxon>Psyllinae</taxon>
        <taxon>Cacopsylla</taxon>
    </lineage>
</organism>
<evidence type="ECO:0000313" key="1">
    <source>
        <dbReference type="EMBL" id="CAG6716804.1"/>
    </source>
</evidence>
<accession>A0A8D8V4J2</accession>
<name>A0A8D8V4J2_9HEMI</name>
<reference evidence="1" key="1">
    <citation type="submission" date="2021-05" db="EMBL/GenBank/DDBJ databases">
        <authorList>
            <person name="Alioto T."/>
            <person name="Alioto T."/>
            <person name="Gomez Garrido J."/>
        </authorList>
    </citation>
    <scope>NUCLEOTIDE SEQUENCE</scope>
</reference>
<proteinExistence type="predicted"/>
<dbReference type="EMBL" id="HBUF01355072">
    <property type="protein sequence ID" value="CAG6716808.1"/>
    <property type="molecule type" value="Transcribed_RNA"/>
</dbReference>